<accession>A0A7W7IPU3</accession>
<dbReference type="AlphaFoldDB" id="A0A7W7IPU3"/>
<protein>
    <submittedName>
        <fullName evidence="1">Uncharacterized protein</fullName>
    </submittedName>
</protein>
<evidence type="ECO:0000313" key="2">
    <source>
        <dbReference type="Proteomes" id="UP000539957"/>
    </source>
</evidence>
<proteinExistence type="predicted"/>
<reference evidence="1 2" key="1">
    <citation type="submission" date="2020-08" db="EMBL/GenBank/DDBJ databases">
        <title>Functional genomics of gut bacteria from endangered species of beetles.</title>
        <authorList>
            <person name="Carlos-Shanley C."/>
        </authorList>
    </citation>
    <scope>NUCLEOTIDE SEQUENCE [LARGE SCALE GENOMIC DNA]</scope>
    <source>
        <strain evidence="1 2">S00123</strain>
    </source>
</reference>
<organism evidence="1 2">
    <name type="scientific">Brevundimonas bullata</name>
    <dbReference type="NCBI Taxonomy" id="13160"/>
    <lineage>
        <taxon>Bacteria</taxon>
        <taxon>Pseudomonadati</taxon>
        <taxon>Pseudomonadota</taxon>
        <taxon>Alphaproteobacteria</taxon>
        <taxon>Caulobacterales</taxon>
        <taxon>Caulobacteraceae</taxon>
        <taxon>Brevundimonas</taxon>
    </lineage>
</organism>
<name>A0A7W7IPU3_9CAUL</name>
<dbReference type="RefSeq" id="WP_184269640.1">
    <property type="nucleotide sequence ID" value="NZ_JACHKY010000003.1"/>
</dbReference>
<evidence type="ECO:0000313" key="1">
    <source>
        <dbReference type="EMBL" id="MBB4798281.1"/>
    </source>
</evidence>
<gene>
    <name evidence="1" type="ORF">HNP32_002025</name>
</gene>
<comment type="caution">
    <text evidence="1">The sequence shown here is derived from an EMBL/GenBank/DDBJ whole genome shotgun (WGS) entry which is preliminary data.</text>
</comment>
<keyword evidence="2" id="KW-1185">Reference proteome</keyword>
<sequence>MREELTHPQGEGDWTLLQTRHDRSFWQRLIPAEGTALVRFVITRPPEVLAYDTFDEAQAMFEAMDED</sequence>
<dbReference type="Proteomes" id="UP000539957">
    <property type="component" value="Unassembled WGS sequence"/>
</dbReference>
<dbReference type="EMBL" id="JACHKY010000003">
    <property type="protein sequence ID" value="MBB4798281.1"/>
    <property type="molecule type" value="Genomic_DNA"/>
</dbReference>